<dbReference type="Proteomes" id="UP000612362">
    <property type="component" value="Unassembled WGS sequence"/>
</dbReference>
<name>A0A8J3IA36_9CHLR</name>
<protein>
    <submittedName>
        <fullName evidence="1">Uncharacterized protein</fullName>
    </submittedName>
</protein>
<proteinExistence type="predicted"/>
<organism evidence="1 2">
    <name type="scientific">Ktedonospora formicarum</name>
    <dbReference type="NCBI Taxonomy" id="2778364"/>
    <lineage>
        <taxon>Bacteria</taxon>
        <taxon>Bacillati</taxon>
        <taxon>Chloroflexota</taxon>
        <taxon>Ktedonobacteria</taxon>
        <taxon>Ktedonobacterales</taxon>
        <taxon>Ktedonobacteraceae</taxon>
        <taxon>Ktedonospora</taxon>
    </lineage>
</organism>
<gene>
    <name evidence="1" type="ORF">KSX_66760</name>
</gene>
<reference evidence="1" key="1">
    <citation type="submission" date="2020-10" db="EMBL/GenBank/DDBJ databases">
        <title>Taxonomic study of unclassified bacteria belonging to the class Ktedonobacteria.</title>
        <authorList>
            <person name="Yabe S."/>
            <person name="Wang C.M."/>
            <person name="Zheng Y."/>
            <person name="Sakai Y."/>
            <person name="Cavaletti L."/>
            <person name="Monciardini P."/>
            <person name="Donadio S."/>
        </authorList>
    </citation>
    <scope>NUCLEOTIDE SEQUENCE</scope>
    <source>
        <strain evidence="1">SOSP1-1</strain>
    </source>
</reference>
<comment type="caution">
    <text evidence="1">The sequence shown here is derived from an EMBL/GenBank/DDBJ whole genome shotgun (WGS) entry which is preliminary data.</text>
</comment>
<sequence length="99" mass="10891">MVTIWPKAPSGKIFYKDDICRIEGDRFFLAVMDGDERWLKALRAKAAEVPGVRPTLPDLLAKGEDQALVGVPLDFRADALWLESDPSFGARPAPLSHVG</sequence>
<accession>A0A8J3IA36</accession>
<dbReference type="AlphaFoldDB" id="A0A8J3IA36"/>
<dbReference type="EMBL" id="BNJF01000004">
    <property type="protein sequence ID" value="GHO48513.1"/>
    <property type="molecule type" value="Genomic_DNA"/>
</dbReference>
<evidence type="ECO:0000313" key="1">
    <source>
        <dbReference type="EMBL" id="GHO48513.1"/>
    </source>
</evidence>
<evidence type="ECO:0000313" key="2">
    <source>
        <dbReference type="Proteomes" id="UP000612362"/>
    </source>
</evidence>
<keyword evidence="2" id="KW-1185">Reference proteome</keyword>